<evidence type="ECO:0000313" key="2">
    <source>
        <dbReference type="Proteomes" id="UP000756346"/>
    </source>
</evidence>
<gene>
    <name evidence="1" type="ORF">B0I36DRAFT_334140</name>
</gene>
<proteinExistence type="predicted"/>
<dbReference type="Proteomes" id="UP000756346">
    <property type="component" value="Unassembled WGS sequence"/>
</dbReference>
<dbReference type="EMBL" id="JAGTJQ010000010">
    <property type="protein sequence ID" value="KAH7021260.1"/>
    <property type="molecule type" value="Genomic_DNA"/>
</dbReference>
<name>A0A9P8XW39_9PEZI</name>
<keyword evidence="2" id="KW-1185">Reference proteome</keyword>
<reference evidence="1" key="1">
    <citation type="journal article" date="2021" name="Nat. Commun.">
        <title>Genetic determinants of endophytism in the Arabidopsis root mycobiome.</title>
        <authorList>
            <person name="Mesny F."/>
            <person name="Miyauchi S."/>
            <person name="Thiergart T."/>
            <person name="Pickel B."/>
            <person name="Atanasova L."/>
            <person name="Karlsson M."/>
            <person name="Huettel B."/>
            <person name="Barry K.W."/>
            <person name="Haridas S."/>
            <person name="Chen C."/>
            <person name="Bauer D."/>
            <person name="Andreopoulos W."/>
            <person name="Pangilinan J."/>
            <person name="LaButti K."/>
            <person name="Riley R."/>
            <person name="Lipzen A."/>
            <person name="Clum A."/>
            <person name="Drula E."/>
            <person name="Henrissat B."/>
            <person name="Kohler A."/>
            <person name="Grigoriev I.V."/>
            <person name="Martin F.M."/>
            <person name="Hacquard S."/>
        </authorList>
    </citation>
    <scope>NUCLEOTIDE SEQUENCE</scope>
    <source>
        <strain evidence="1">MPI-CAGE-CH-0230</strain>
    </source>
</reference>
<sequence>MCDRAIRPRHSKSAGGLLLASTAIGAALPAYLRYPNPCPVWGRMWLDTTRLSSCWQSKDAMQRRDHKVHACCRLPSAVPTCLFRCES</sequence>
<dbReference type="AlphaFoldDB" id="A0A9P8XW39"/>
<dbReference type="RefSeq" id="XP_046007461.1">
    <property type="nucleotide sequence ID" value="XM_046155309.1"/>
</dbReference>
<evidence type="ECO:0000313" key="1">
    <source>
        <dbReference type="EMBL" id="KAH7021260.1"/>
    </source>
</evidence>
<accession>A0A9P8XW39</accession>
<dbReference type="GeneID" id="70184855"/>
<protein>
    <submittedName>
        <fullName evidence="1">Uncharacterized protein</fullName>
    </submittedName>
</protein>
<organism evidence="1 2">
    <name type="scientific">Microdochium trichocladiopsis</name>
    <dbReference type="NCBI Taxonomy" id="1682393"/>
    <lineage>
        <taxon>Eukaryota</taxon>
        <taxon>Fungi</taxon>
        <taxon>Dikarya</taxon>
        <taxon>Ascomycota</taxon>
        <taxon>Pezizomycotina</taxon>
        <taxon>Sordariomycetes</taxon>
        <taxon>Xylariomycetidae</taxon>
        <taxon>Xylariales</taxon>
        <taxon>Microdochiaceae</taxon>
        <taxon>Microdochium</taxon>
    </lineage>
</organism>
<comment type="caution">
    <text evidence="1">The sequence shown here is derived from an EMBL/GenBank/DDBJ whole genome shotgun (WGS) entry which is preliminary data.</text>
</comment>